<keyword evidence="3" id="KW-0547">Nucleotide-binding</keyword>
<dbReference type="FunFam" id="3.40.50.1000:FF:000028">
    <property type="entry name" value="Calcium-transporting P-type ATPase, putative"/>
    <property type="match status" value="1"/>
</dbReference>
<dbReference type="AlphaFoldDB" id="A0A915IHQ5"/>
<evidence type="ECO:0000256" key="7">
    <source>
        <dbReference type="ARBA" id="ARBA00023136"/>
    </source>
</evidence>
<name>A0A915IHQ5_ROMCU</name>
<dbReference type="InterPro" id="IPR023298">
    <property type="entry name" value="ATPase_P-typ_TM_dom_sf"/>
</dbReference>
<dbReference type="SFLD" id="SFLDG00002">
    <property type="entry name" value="C1.7:_P-type_atpase_like"/>
    <property type="match status" value="1"/>
</dbReference>
<dbReference type="SUPFAM" id="SSF81660">
    <property type="entry name" value="Metal cation-transporting ATPase, ATP-binding domain N"/>
    <property type="match status" value="1"/>
</dbReference>
<evidence type="ECO:0000256" key="3">
    <source>
        <dbReference type="ARBA" id="ARBA00022741"/>
    </source>
</evidence>
<dbReference type="InterPro" id="IPR001757">
    <property type="entry name" value="P_typ_ATPase"/>
</dbReference>
<dbReference type="FunFam" id="3.40.1110.10:FF:000006">
    <property type="entry name" value="Calcium-transporting ATPase"/>
    <property type="match status" value="1"/>
</dbReference>
<evidence type="ECO:0000313" key="10">
    <source>
        <dbReference type="WBParaSite" id="nRc.2.0.1.t12902-RA"/>
    </source>
</evidence>
<dbReference type="InterPro" id="IPR044492">
    <property type="entry name" value="P_typ_ATPase_HD_dom"/>
</dbReference>
<evidence type="ECO:0000256" key="2">
    <source>
        <dbReference type="ARBA" id="ARBA00022692"/>
    </source>
</evidence>
<comment type="subcellular location">
    <subcellularLocation>
        <location evidence="1">Membrane</location>
        <topology evidence="1">Multi-pass membrane protein</topology>
    </subcellularLocation>
</comment>
<dbReference type="SUPFAM" id="SSF56784">
    <property type="entry name" value="HAD-like"/>
    <property type="match status" value="1"/>
</dbReference>
<dbReference type="SUPFAM" id="SSF81665">
    <property type="entry name" value="Calcium ATPase, transmembrane domain M"/>
    <property type="match status" value="1"/>
</dbReference>
<dbReference type="GO" id="GO:0005524">
    <property type="term" value="F:ATP binding"/>
    <property type="evidence" value="ECO:0007669"/>
    <property type="project" value="UniProtKB-KW"/>
</dbReference>
<dbReference type="InterPro" id="IPR023299">
    <property type="entry name" value="ATPase_P-typ_cyto_dom_N"/>
</dbReference>
<dbReference type="PANTHER" id="PTHR42861">
    <property type="entry name" value="CALCIUM-TRANSPORTING ATPASE"/>
    <property type="match status" value="1"/>
</dbReference>
<sequence length="418" mass="45592">MGSISLAVAAIPEGLPIVVTVTLALGVMRMARRRAIIKKLPTVETLGCVNVICSDKTGTLTKNEMTVSCIYAADGSQADISGVGYSHEGGLCTINNEAVFGYSHPSISRIIEIGCVCNNAEIINGELRGQPTEGALITLANKTRLSNVKNEFRRIEEIPFNSETKWMAVLCRRINIDEKEETYFVKGAPDRLLNLCKFYTDRSSRHCLLSSADKTKFLENAIRMGGSSLRVLAFAYGKTMDDLVYVGMVGIFDPPRMGVRESIETVRGAGVRVKMITGDSMETAVALGRRIGLYDEAGSASCLSGEHLDSMELHELERVISQVSVFYRAAPKHKLKIVKALQHLGYTVAMTGDGVNDAVALKKADIGIAMGKCGTDVCKEAADMILIDDDFHTIRAAIEEGKGIFYNIRNFVRFQLST</sequence>
<dbReference type="FunFam" id="3.40.50.1000:FF:000001">
    <property type="entry name" value="Phospholipid-transporting ATPase IC"/>
    <property type="match status" value="1"/>
</dbReference>
<evidence type="ECO:0000256" key="6">
    <source>
        <dbReference type="ARBA" id="ARBA00022989"/>
    </source>
</evidence>
<dbReference type="SFLD" id="SFLDF00027">
    <property type="entry name" value="p-type_atpase"/>
    <property type="match status" value="1"/>
</dbReference>
<keyword evidence="9" id="KW-1185">Reference proteome</keyword>
<dbReference type="Gene3D" id="3.40.1110.10">
    <property type="entry name" value="Calcium-transporting ATPase, cytoplasmic domain N"/>
    <property type="match status" value="1"/>
</dbReference>
<evidence type="ECO:0000256" key="1">
    <source>
        <dbReference type="ARBA" id="ARBA00004141"/>
    </source>
</evidence>
<dbReference type="PRINTS" id="PR00119">
    <property type="entry name" value="CATATPASE"/>
</dbReference>
<dbReference type="InterPro" id="IPR018303">
    <property type="entry name" value="ATPase_P-typ_P_site"/>
</dbReference>
<dbReference type="NCBIfam" id="TIGR01494">
    <property type="entry name" value="ATPase_P-type"/>
    <property type="match status" value="2"/>
</dbReference>
<dbReference type="InterPro" id="IPR023214">
    <property type="entry name" value="HAD_sf"/>
</dbReference>
<dbReference type="SFLD" id="SFLDS00003">
    <property type="entry name" value="Haloacid_Dehalogenase"/>
    <property type="match status" value="1"/>
</dbReference>
<feature type="transmembrane region" description="Helical" evidence="8">
    <location>
        <begin position="6"/>
        <end position="28"/>
    </location>
</feature>
<keyword evidence="4" id="KW-0067">ATP-binding</keyword>
<dbReference type="Pfam" id="PF13246">
    <property type="entry name" value="Cation_ATPase"/>
    <property type="match status" value="1"/>
</dbReference>
<keyword evidence="7 8" id="KW-0472">Membrane</keyword>
<keyword evidence="6 8" id="KW-1133">Transmembrane helix</keyword>
<dbReference type="GO" id="GO:0005388">
    <property type="term" value="F:P-type calcium transporter activity"/>
    <property type="evidence" value="ECO:0007669"/>
    <property type="project" value="UniProtKB-EC"/>
</dbReference>
<dbReference type="WBParaSite" id="nRc.2.0.1.t12902-RA">
    <property type="protein sequence ID" value="nRc.2.0.1.t12902-RA"/>
    <property type="gene ID" value="nRc.2.0.1.g12902"/>
</dbReference>
<evidence type="ECO:0000256" key="5">
    <source>
        <dbReference type="ARBA" id="ARBA00022967"/>
    </source>
</evidence>
<dbReference type="PRINTS" id="PR00120">
    <property type="entry name" value="HATPASE"/>
</dbReference>
<reference evidence="10" key="1">
    <citation type="submission" date="2022-11" db="UniProtKB">
        <authorList>
            <consortium name="WormBaseParasite"/>
        </authorList>
    </citation>
    <scope>IDENTIFICATION</scope>
</reference>
<keyword evidence="5" id="KW-1278">Translocase</keyword>
<keyword evidence="2 8" id="KW-0812">Transmembrane</keyword>
<dbReference type="OMA" id="QITIMES"/>
<dbReference type="InterPro" id="IPR036412">
    <property type="entry name" value="HAD-like_sf"/>
</dbReference>
<dbReference type="GO" id="GO:0016020">
    <property type="term" value="C:membrane"/>
    <property type="evidence" value="ECO:0007669"/>
    <property type="project" value="UniProtKB-SubCell"/>
</dbReference>
<dbReference type="GO" id="GO:0016887">
    <property type="term" value="F:ATP hydrolysis activity"/>
    <property type="evidence" value="ECO:0007669"/>
    <property type="project" value="InterPro"/>
</dbReference>
<evidence type="ECO:0000313" key="9">
    <source>
        <dbReference type="Proteomes" id="UP000887565"/>
    </source>
</evidence>
<protein>
    <submittedName>
        <fullName evidence="10">Uncharacterized protein</fullName>
    </submittedName>
</protein>
<dbReference type="PROSITE" id="PS00154">
    <property type="entry name" value="ATPASE_E1_E2"/>
    <property type="match status" value="1"/>
</dbReference>
<dbReference type="Gene3D" id="3.40.50.1000">
    <property type="entry name" value="HAD superfamily/HAD-like"/>
    <property type="match status" value="1"/>
</dbReference>
<evidence type="ECO:0000256" key="4">
    <source>
        <dbReference type="ARBA" id="ARBA00022840"/>
    </source>
</evidence>
<proteinExistence type="predicted"/>
<dbReference type="Gene3D" id="1.20.1110.10">
    <property type="entry name" value="Calcium-transporting ATPase, transmembrane domain"/>
    <property type="match status" value="1"/>
</dbReference>
<dbReference type="Proteomes" id="UP000887565">
    <property type="component" value="Unplaced"/>
</dbReference>
<organism evidence="9 10">
    <name type="scientific">Romanomermis culicivorax</name>
    <name type="common">Nematode worm</name>
    <dbReference type="NCBI Taxonomy" id="13658"/>
    <lineage>
        <taxon>Eukaryota</taxon>
        <taxon>Metazoa</taxon>
        <taxon>Ecdysozoa</taxon>
        <taxon>Nematoda</taxon>
        <taxon>Enoplea</taxon>
        <taxon>Dorylaimia</taxon>
        <taxon>Mermithida</taxon>
        <taxon>Mermithoidea</taxon>
        <taxon>Mermithidae</taxon>
        <taxon>Romanomermis</taxon>
    </lineage>
</organism>
<accession>A0A915IHQ5</accession>
<evidence type="ECO:0000256" key="8">
    <source>
        <dbReference type="SAM" id="Phobius"/>
    </source>
</evidence>